<sequence>MSISDDIFLSCAEIHNENNSMLISITDNSINIEKLHHVYTLLKKIIRQKTLPFTTRLNSSGYKQTSSTLAVLKVIHLLDQIPDIFLQFRKLHPLITFFQQVRKRYDFYCRIYNGAIINSDATNTAMMLNQLVTEYRDEVNNSAFRQDLRKYQRNSMKNLKGVTNYIQHLFNNHARLLVLRLDLSWAKMHSGSITPEIAKQQRQQLLRNMKRKRLFKHVLGMVWKLEYGPDRGFHYHTLFFLDGNKARSDISLCKQFGEYWTSVITEGKGTYFNCNAQPERYVKSGIGMVKHDDIVKQEGLQCAVGYLTKIDTFARLALPGNMRTFGRGEVKTLNKAGRPGRNRAQPS</sequence>
<accession>A0A0A4A9P0</accession>
<gene>
    <name evidence="2" type="ORF">NG99_07975</name>
</gene>
<dbReference type="eggNOG" id="ENOG5033357">
    <property type="taxonomic scope" value="Bacteria"/>
</dbReference>
<proteinExistence type="predicted"/>
<dbReference type="EMBL" id="JRUQ01000027">
    <property type="protein sequence ID" value="KGT94548.1"/>
    <property type="molecule type" value="Genomic_DNA"/>
</dbReference>
<protein>
    <recommendedName>
        <fullName evidence="1">YagK/YfjJ C-terminal domain-containing protein</fullName>
    </recommendedName>
</protein>
<evidence type="ECO:0000313" key="2">
    <source>
        <dbReference type="EMBL" id="KGT94548.1"/>
    </source>
</evidence>
<dbReference type="AlphaFoldDB" id="A0A0A4A9P0"/>
<dbReference type="Pfam" id="PF11726">
    <property type="entry name" value="YagK_YfjJ_C"/>
    <property type="match status" value="1"/>
</dbReference>
<evidence type="ECO:0000259" key="1">
    <source>
        <dbReference type="Pfam" id="PF11726"/>
    </source>
</evidence>
<dbReference type="InterPro" id="IPR057271">
    <property type="entry name" value="YagK_YfjJ_C"/>
</dbReference>
<reference evidence="2 3" key="1">
    <citation type="submission" date="2014-10" db="EMBL/GenBank/DDBJ databases">
        <title>Genome sequence of Erwinia typographi M043b.</title>
        <authorList>
            <person name="Chan K.-G."/>
            <person name="Tan W.-S."/>
        </authorList>
    </citation>
    <scope>NUCLEOTIDE SEQUENCE [LARGE SCALE GENOMIC DNA]</scope>
    <source>
        <strain evidence="2 3">M043b</strain>
    </source>
</reference>
<evidence type="ECO:0000313" key="3">
    <source>
        <dbReference type="Proteomes" id="UP000030351"/>
    </source>
</evidence>
<comment type="caution">
    <text evidence="2">The sequence shown here is derived from an EMBL/GenBank/DDBJ whole genome shotgun (WGS) entry which is preliminary data.</text>
</comment>
<organism evidence="2 3">
    <name type="scientific">Erwinia typographi</name>
    <dbReference type="NCBI Taxonomy" id="371042"/>
    <lineage>
        <taxon>Bacteria</taxon>
        <taxon>Pseudomonadati</taxon>
        <taxon>Pseudomonadota</taxon>
        <taxon>Gammaproteobacteria</taxon>
        <taxon>Enterobacterales</taxon>
        <taxon>Erwiniaceae</taxon>
        <taxon>Erwinia</taxon>
    </lineage>
</organism>
<keyword evidence="3" id="KW-1185">Reference proteome</keyword>
<feature type="domain" description="YagK/YfjJ C-terminal" evidence="1">
    <location>
        <begin position="170"/>
        <end position="326"/>
    </location>
</feature>
<dbReference type="OrthoDB" id="8592743at2"/>
<dbReference type="Proteomes" id="UP000030351">
    <property type="component" value="Unassembled WGS sequence"/>
</dbReference>
<name>A0A0A4A9P0_9GAMM</name>